<evidence type="ECO:0000256" key="3">
    <source>
        <dbReference type="ARBA" id="ARBA00022679"/>
    </source>
</evidence>
<keyword evidence="2 11" id="KW-0489">Methyltransferase</keyword>
<comment type="similarity">
    <text evidence="11">Belongs to the class I-like SAM-binding methyltransferase superfamily. RNA methyltransferase RlmE family.</text>
</comment>
<comment type="caution">
    <text evidence="14">The sequence shown here is derived from an EMBL/GenBank/DDBJ whole genome shotgun (WGS) entry which is preliminary data.</text>
</comment>
<accession>A0A1F5CBV5</accession>
<evidence type="ECO:0000313" key="15">
    <source>
        <dbReference type="Proteomes" id="UP000177197"/>
    </source>
</evidence>
<name>A0A1F5CBV5_9BACT</name>
<evidence type="ECO:0000256" key="5">
    <source>
        <dbReference type="ARBA" id="ARBA00037569"/>
    </source>
</evidence>
<dbReference type="PANTHER" id="PTHR10920:SF13">
    <property type="entry name" value="PRE-RRNA 2'-O-RIBOSE RNA METHYLTRANSFERASE FTSJ3"/>
    <property type="match status" value="1"/>
</dbReference>
<dbReference type="AlphaFoldDB" id="A0A1F5CBV5"/>
<feature type="binding site" evidence="11">
    <location>
        <position position="91"/>
    </location>
    <ligand>
        <name>S-adenosyl-L-methionine</name>
        <dbReference type="ChEBI" id="CHEBI:59789"/>
    </ligand>
</feature>
<dbReference type="Proteomes" id="UP000177197">
    <property type="component" value="Unassembled WGS sequence"/>
</dbReference>
<dbReference type="InterPro" id="IPR002877">
    <property type="entry name" value="RNA_MeTrfase_FtsJ_dom"/>
</dbReference>
<proteinExistence type="inferred from homology"/>
<keyword evidence="1 11" id="KW-0698">rRNA processing</keyword>
<keyword evidence="3 11" id="KW-0808">Transferase</keyword>
<evidence type="ECO:0000256" key="4">
    <source>
        <dbReference type="ARBA" id="ARBA00022691"/>
    </source>
</evidence>
<keyword evidence="11" id="KW-0963">Cytoplasm</keyword>
<feature type="binding site" evidence="11">
    <location>
        <position position="55"/>
    </location>
    <ligand>
        <name>S-adenosyl-L-methionine</name>
        <dbReference type="ChEBI" id="CHEBI:59789"/>
    </ligand>
</feature>
<feature type="binding site" evidence="11">
    <location>
        <position position="53"/>
    </location>
    <ligand>
        <name>S-adenosyl-L-methionine</name>
        <dbReference type="ChEBI" id="CHEBI:59789"/>
    </ligand>
</feature>
<comment type="function">
    <text evidence="5 11">Specifically methylates the uridine in position 2552 of 23S rRNA at the 2'-O position of the ribose in the fully assembled 50S ribosomal subunit.</text>
</comment>
<sequence length="203" mass="22791">MLIQVAYEPDKWAKRAKEEGYLARSAYKLLALDREFHVFRRGDLVLDLGSAPGSWVQVALKKIGERGFVIGVDLEPAKVGTSVNFAFLRKDIYDADLESELKKIIKKPFDAVLSDVAPNTTGQKDVDQWRSHELTLRVFGIVKNELKKNGTAVVKVFEGPDTPEIILLFKESFKRVSMVKPEASIKGSKEVYIVAKGFKSIFT</sequence>
<feature type="binding site" evidence="11">
    <location>
        <position position="115"/>
    </location>
    <ligand>
        <name>S-adenosyl-L-methionine</name>
        <dbReference type="ChEBI" id="CHEBI:59789"/>
    </ligand>
</feature>
<evidence type="ECO:0000256" key="1">
    <source>
        <dbReference type="ARBA" id="ARBA00022552"/>
    </source>
</evidence>
<evidence type="ECO:0000256" key="2">
    <source>
        <dbReference type="ARBA" id="ARBA00022603"/>
    </source>
</evidence>
<dbReference type="GO" id="GO:0008650">
    <property type="term" value="F:rRNA (uridine-2'-O-)-methyltransferase activity"/>
    <property type="evidence" value="ECO:0007669"/>
    <property type="project" value="UniProtKB-UniRule"/>
</dbReference>
<dbReference type="SUPFAM" id="SSF53335">
    <property type="entry name" value="S-adenosyl-L-methionine-dependent methyltransferases"/>
    <property type="match status" value="1"/>
</dbReference>
<dbReference type="GO" id="GO:0005737">
    <property type="term" value="C:cytoplasm"/>
    <property type="evidence" value="ECO:0007669"/>
    <property type="project" value="UniProtKB-SubCell"/>
</dbReference>
<protein>
    <recommendedName>
        <fullName evidence="7 11">Ribosomal RNA large subunit methyltransferase E</fullName>
        <ecNumber evidence="6 11">2.1.1.166</ecNumber>
    </recommendedName>
    <alternativeName>
        <fullName evidence="9 11">23S rRNA Um2552 methyltransferase</fullName>
    </alternativeName>
    <alternativeName>
        <fullName evidence="8 11">rRNA (uridine-2'-O-)-methyltransferase</fullName>
    </alternativeName>
</protein>
<evidence type="ECO:0000256" key="12">
    <source>
        <dbReference type="PIRSR" id="PIRSR005461-1"/>
    </source>
</evidence>
<dbReference type="InterPro" id="IPR050082">
    <property type="entry name" value="RNA_methyltr_RlmE"/>
</dbReference>
<comment type="subcellular location">
    <subcellularLocation>
        <location evidence="11">Cytoplasm</location>
    </subcellularLocation>
</comment>
<evidence type="ECO:0000256" key="6">
    <source>
        <dbReference type="ARBA" id="ARBA00038861"/>
    </source>
</evidence>
<evidence type="ECO:0000256" key="9">
    <source>
        <dbReference type="ARBA" id="ARBA00042745"/>
    </source>
</evidence>
<evidence type="ECO:0000256" key="7">
    <source>
        <dbReference type="ARBA" id="ARBA00041129"/>
    </source>
</evidence>
<feature type="domain" description="Ribosomal RNA methyltransferase FtsJ" evidence="13">
    <location>
        <begin position="21"/>
        <end position="198"/>
    </location>
</feature>
<dbReference type="Gene3D" id="3.40.50.150">
    <property type="entry name" value="Vaccinia Virus protein VP39"/>
    <property type="match status" value="1"/>
</dbReference>
<evidence type="ECO:0000313" key="14">
    <source>
        <dbReference type="EMBL" id="OGD40371.1"/>
    </source>
</evidence>
<dbReference type="PIRSF" id="PIRSF005461">
    <property type="entry name" value="23S_rRNA_mtase"/>
    <property type="match status" value="1"/>
</dbReference>
<dbReference type="InterPro" id="IPR029063">
    <property type="entry name" value="SAM-dependent_MTases_sf"/>
</dbReference>
<evidence type="ECO:0000256" key="11">
    <source>
        <dbReference type="HAMAP-Rule" id="MF_01547"/>
    </source>
</evidence>
<dbReference type="PANTHER" id="PTHR10920">
    <property type="entry name" value="RIBOSOMAL RNA METHYLTRANSFERASE"/>
    <property type="match status" value="1"/>
</dbReference>
<reference evidence="14 15" key="1">
    <citation type="journal article" date="2016" name="Nat. Commun.">
        <title>Thousands of microbial genomes shed light on interconnected biogeochemical processes in an aquifer system.</title>
        <authorList>
            <person name="Anantharaman K."/>
            <person name="Brown C.T."/>
            <person name="Hug L.A."/>
            <person name="Sharon I."/>
            <person name="Castelle C.J."/>
            <person name="Probst A.J."/>
            <person name="Thomas B.C."/>
            <person name="Singh A."/>
            <person name="Wilkins M.J."/>
            <person name="Karaoz U."/>
            <person name="Brodie E.L."/>
            <person name="Williams K.H."/>
            <person name="Hubbard S.S."/>
            <person name="Banfield J.F."/>
        </authorList>
    </citation>
    <scope>NUCLEOTIDE SEQUENCE [LARGE SCALE GENOMIC DNA]</scope>
</reference>
<feature type="active site" description="Proton acceptor" evidence="11 12">
    <location>
        <position position="155"/>
    </location>
</feature>
<evidence type="ECO:0000259" key="13">
    <source>
        <dbReference type="Pfam" id="PF01728"/>
    </source>
</evidence>
<dbReference type="EC" id="2.1.1.166" evidence="6 11"/>
<organism evidence="14 15">
    <name type="scientific">Candidatus Azambacteria bacterium RIFCSPLOWO2_02_FULL_44_14</name>
    <dbReference type="NCBI Taxonomy" id="1797306"/>
    <lineage>
        <taxon>Bacteria</taxon>
        <taxon>Candidatus Azamiibacteriota</taxon>
    </lineage>
</organism>
<dbReference type="InterPro" id="IPR015507">
    <property type="entry name" value="rRNA-MeTfrase_E"/>
</dbReference>
<dbReference type="Pfam" id="PF01728">
    <property type="entry name" value="FtsJ"/>
    <property type="match status" value="1"/>
</dbReference>
<dbReference type="HAMAP" id="MF_01547">
    <property type="entry name" value="RNA_methyltr_E"/>
    <property type="match status" value="1"/>
</dbReference>
<dbReference type="EMBL" id="MEYV01000010">
    <property type="protein sequence ID" value="OGD40371.1"/>
    <property type="molecule type" value="Genomic_DNA"/>
</dbReference>
<feature type="binding site" evidence="11">
    <location>
        <position position="73"/>
    </location>
    <ligand>
        <name>S-adenosyl-L-methionine</name>
        <dbReference type="ChEBI" id="CHEBI:59789"/>
    </ligand>
</feature>
<evidence type="ECO:0000256" key="10">
    <source>
        <dbReference type="ARBA" id="ARBA00048970"/>
    </source>
</evidence>
<gene>
    <name evidence="11" type="primary">rlmE</name>
    <name evidence="11" type="synonym">ftsJ</name>
    <name evidence="11" type="synonym">rrmJ</name>
    <name evidence="14" type="ORF">A3I30_03740</name>
</gene>
<comment type="catalytic activity">
    <reaction evidence="10 11">
        <text>uridine(2552) in 23S rRNA + S-adenosyl-L-methionine = 2'-O-methyluridine(2552) in 23S rRNA + S-adenosyl-L-homocysteine + H(+)</text>
        <dbReference type="Rhea" id="RHEA:42720"/>
        <dbReference type="Rhea" id="RHEA-COMP:10202"/>
        <dbReference type="Rhea" id="RHEA-COMP:10203"/>
        <dbReference type="ChEBI" id="CHEBI:15378"/>
        <dbReference type="ChEBI" id="CHEBI:57856"/>
        <dbReference type="ChEBI" id="CHEBI:59789"/>
        <dbReference type="ChEBI" id="CHEBI:65315"/>
        <dbReference type="ChEBI" id="CHEBI:74478"/>
        <dbReference type="EC" id="2.1.1.166"/>
    </reaction>
</comment>
<evidence type="ECO:0000256" key="8">
    <source>
        <dbReference type="ARBA" id="ARBA00041995"/>
    </source>
</evidence>
<keyword evidence="4 11" id="KW-0949">S-adenosyl-L-methionine</keyword>